<feature type="region of interest" description="Disordered" evidence="1">
    <location>
        <begin position="194"/>
        <end position="214"/>
    </location>
</feature>
<evidence type="ECO:0000313" key="3">
    <source>
        <dbReference type="Proteomes" id="UP000012073"/>
    </source>
</evidence>
<accession>R7Q8I6</accession>
<reference evidence="3" key="1">
    <citation type="journal article" date="2013" name="Proc. Natl. Acad. Sci. U.S.A.">
        <title>Genome structure and metabolic features in the red seaweed Chondrus crispus shed light on evolution of the Archaeplastida.</title>
        <authorList>
            <person name="Collen J."/>
            <person name="Porcel B."/>
            <person name="Carre W."/>
            <person name="Ball S.G."/>
            <person name="Chaparro C."/>
            <person name="Tonon T."/>
            <person name="Barbeyron T."/>
            <person name="Michel G."/>
            <person name="Noel B."/>
            <person name="Valentin K."/>
            <person name="Elias M."/>
            <person name="Artiguenave F."/>
            <person name="Arun A."/>
            <person name="Aury J.M."/>
            <person name="Barbosa-Neto J.F."/>
            <person name="Bothwell J.H."/>
            <person name="Bouget F.Y."/>
            <person name="Brillet L."/>
            <person name="Cabello-Hurtado F."/>
            <person name="Capella-Gutierrez S."/>
            <person name="Charrier B."/>
            <person name="Cladiere L."/>
            <person name="Cock J.M."/>
            <person name="Coelho S.M."/>
            <person name="Colleoni C."/>
            <person name="Czjzek M."/>
            <person name="Da Silva C."/>
            <person name="Delage L."/>
            <person name="Denoeud F."/>
            <person name="Deschamps P."/>
            <person name="Dittami S.M."/>
            <person name="Gabaldon T."/>
            <person name="Gachon C.M."/>
            <person name="Groisillier A."/>
            <person name="Herve C."/>
            <person name="Jabbari K."/>
            <person name="Katinka M."/>
            <person name="Kloareg B."/>
            <person name="Kowalczyk N."/>
            <person name="Labadie K."/>
            <person name="Leblanc C."/>
            <person name="Lopez P.J."/>
            <person name="McLachlan D.H."/>
            <person name="Meslet-Cladiere L."/>
            <person name="Moustafa A."/>
            <person name="Nehr Z."/>
            <person name="Nyvall Collen P."/>
            <person name="Panaud O."/>
            <person name="Partensky F."/>
            <person name="Poulain J."/>
            <person name="Rensing S.A."/>
            <person name="Rousvoal S."/>
            <person name="Samson G."/>
            <person name="Symeonidi A."/>
            <person name="Weissenbach J."/>
            <person name="Zambounis A."/>
            <person name="Wincker P."/>
            <person name="Boyen C."/>
        </authorList>
    </citation>
    <scope>NUCLEOTIDE SEQUENCE [LARGE SCALE GENOMIC DNA]</scope>
    <source>
        <strain evidence="3">cv. Stackhouse</strain>
    </source>
</reference>
<dbReference type="RefSeq" id="XP_005714163.1">
    <property type="nucleotide sequence ID" value="XM_005714106.1"/>
</dbReference>
<dbReference type="EMBL" id="HG001686">
    <property type="protein sequence ID" value="CDF34344.1"/>
    <property type="molecule type" value="Genomic_DNA"/>
</dbReference>
<dbReference type="GeneID" id="17321880"/>
<evidence type="ECO:0000313" key="2">
    <source>
        <dbReference type="EMBL" id="CDF34344.1"/>
    </source>
</evidence>
<proteinExistence type="predicted"/>
<dbReference type="Gramene" id="CDF34344">
    <property type="protein sequence ID" value="CDF34344"/>
    <property type="gene ID" value="CHC_T00003080001"/>
</dbReference>
<gene>
    <name evidence="2" type="ORF">CHC_T00003080001</name>
</gene>
<dbReference type="KEGG" id="ccp:CHC_T00003080001"/>
<keyword evidence="3" id="KW-1185">Reference proteome</keyword>
<organism evidence="2 3">
    <name type="scientific">Chondrus crispus</name>
    <name type="common">Carrageen Irish moss</name>
    <name type="synonym">Polymorpha crispa</name>
    <dbReference type="NCBI Taxonomy" id="2769"/>
    <lineage>
        <taxon>Eukaryota</taxon>
        <taxon>Rhodophyta</taxon>
        <taxon>Florideophyceae</taxon>
        <taxon>Rhodymeniophycidae</taxon>
        <taxon>Gigartinales</taxon>
        <taxon>Gigartinaceae</taxon>
        <taxon>Chondrus</taxon>
    </lineage>
</organism>
<feature type="compositionally biased region" description="Basic and acidic residues" evidence="1">
    <location>
        <begin position="19"/>
        <end position="53"/>
    </location>
</feature>
<evidence type="ECO:0000256" key="1">
    <source>
        <dbReference type="SAM" id="MobiDB-lite"/>
    </source>
</evidence>
<sequence>MQKYTKQQKAYRGKPQKKSGSDKNHGTRWDSDFDKDALHIPRKYPDKDPKPVEEELEGSGENNRSGEEEEERTSVQVCHPLDDHVPPFPEYLRFTQRRPGYEEKWFQMYTLILDGLLSTAPFDWIESNNPITECISPVFQILGVPDNHRAVHLLLPEDLRRIHHCLWGHANLQVKRGMGLFCLSNMTEETHRRYESLLPTNETSDARPTKTSVK</sequence>
<dbReference type="Proteomes" id="UP000012073">
    <property type="component" value="Unassembled WGS sequence"/>
</dbReference>
<dbReference type="AlphaFoldDB" id="R7Q8I6"/>
<protein>
    <submittedName>
        <fullName evidence="2">Uncharacterized protein</fullName>
    </submittedName>
</protein>
<name>R7Q8I6_CHOCR</name>
<feature type="region of interest" description="Disordered" evidence="1">
    <location>
        <begin position="1"/>
        <end position="75"/>
    </location>
</feature>